<proteinExistence type="predicted"/>
<evidence type="ECO:0000313" key="4">
    <source>
        <dbReference type="Proteomes" id="UP000236547"/>
    </source>
</evidence>
<keyword evidence="1" id="KW-0175">Coiled coil</keyword>
<keyword evidence="4" id="KW-1185">Reference proteome</keyword>
<evidence type="ECO:0000256" key="1">
    <source>
        <dbReference type="SAM" id="Coils"/>
    </source>
</evidence>
<dbReference type="PANTHER" id="PTHR38765">
    <property type="entry name" value="DUF484 DOMAIN-CONTAINING PROTEIN"/>
    <property type="match status" value="1"/>
</dbReference>
<gene>
    <name evidence="2" type="ORF">C1O25_14230</name>
    <name evidence="3" type="ORF">DET48_11048</name>
</gene>
<dbReference type="RefSeq" id="WP_042487995.1">
    <property type="nucleotide sequence ID" value="NZ_CBCRWT010000044.1"/>
</dbReference>
<dbReference type="EMBL" id="QLTR01000010">
    <property type="protein sequence ID" value="RAS64265.1"/>
    <property type="molecule type" value="Genomic_DNA"/>
</dbReference>
<name>A0A329E938_VIBDI</name>
<reference evidence="3 5" key="2">
    <citation type="submission" date="2018-06" db="EMBL/GenBank/DDBJ databases">
        <title>Freshwater and sediment microbial communities from various areas in North America, analyzing microbe dynamics in response to fracking.</title>
        <authorList>
            <person name="Lamendella R."/>
        </authorList>
    </citation>
    <scope>NUCLEOTIDE SEQUENCE [LARGE SCALE GENOMIC DNA]</scope>
    <source>
        <strain evidence="3 5">99A</strain>
    </source>
</reference>
<dbReference type="EMBL" id="POSM01000021">
    <property type="protein sequence ID" value="PNH99907.1"/>
    <property type="molecule type" value="Genomic_DNA"/>
</dbReference>
<evidence type="ECO:0000313" key="2">
    <source>
        <dbReference type="EMBL" id="PNH99907.1"/>
    </source>
</evidence>
<reference evidence="2 4" key="1">
    <citation type="submission" date="2018-01" db="EMBL/GenBank/DDBJ databases">
        <title>Draft genome sequences of six Vibrio diazotrophicus strains isolated from deep-sea sediments of the Baltic Sea.</title>
        <authorList>
            <person name="Castillo D."/>
            <person name="Vandieken V."/>
            <person name="Chiang O."/>
            <person name="Middelboe M."/>
        </authorList>
    </citation>
    <scope>NUCLEOTIDE SEQUENCE [LARGE SCALE GENOMIC DNA]</scope>
    <source>
        <strain evidence="2 4">65.10M</strain>
    </source>
</reference>
<feature type="coiled-coil region" evidence="1">
    <location>
        <begin position="45"/>
        <end position="72"/>
    </location>
</feature>
<dbReference type="Proteomes" id="UP000248729">
    <property type="component" value="Unassembled WGS sequence"/>
</dbReference>
<dbReference type="GeneID" id="94026105"/>
<dbReference type="Proteomes" id="UP000236547">
    <property type="component" value="Unassembled WGS sequence"/>
</dbReference>
<dbReference type="Gene3D" id="3.30.450.40">
    <property type="match status" value="1"/>
</dbReference>
<evidence type="ECO:0000313" key="5">
    <source>
        <dbReference type="Proteomes" id="UP000248729"/>
    </source>
</evidence>
<evidence type="ECO:0000313" key="3">
    <source>
        <dbReference type="EMBL" id="RAS64265.1"/>
    </source>
</evidence>
<dbReference type="InterPro" id="IPR007435">
    <property type="entry name" value="DUF484"/>
</dbReference>
<comment type="caution">
    <text evidence="3">The sequence shown here is derived from an EMBL/GenBank/DDBJ whole genome shotgun (WGS) entry which is preliminary data.</text>
</comment>
<sequence>MSQLEADALTAEVVAEYLKDNPDFFKHRPELVDRLSLPSQQSGSVSLVHVQMARQRQRIEDLEEEITSLMSLAASNDRTFHEFMDLQEQILKCECFADVCAMIEEKARTLNLIGYVRLLNNQDTKYSLSKEQWSRFSTNHFNGKSAYLGRLRKADRHLLFGEQLFGGKLVGEERFAPEMGSYVILPLVKRNPLGILAFASEDGGHFQPSMDTLFLRHLALVVSHLIDTLPWQQESHERINTSFVN</sequence>
<dbReference type="InterPro" id="IPR029016">
    <property type="entry name" value="GAF-like_dom_sf"/>
</dbReference>
<dbReference type="AlphaFoldDB" id="A0A329E938"/>
<accession>A0A329E938</accession>
<protein>
    <submittedName>
        <fullName evidence="2">DUF484 domain-containing protein</fullName>
    </submittedName>
</protein>
<dbReference type="Pfam" id="PF04340">
    <property type="entry name" value="DUF484"/>
    <property type="match status" value="1"/>
</dbReference>
<dbReference type="PANTHER" id="PTHR38765:SF1">
    <property type="entry name" value="DUF484 DOMAIN-CONTAINING PROTEIN"/>
    <property type="match status" value="1"/>
</dbReference>
<organism evidence="3 5">
    <name type="scientific">Vibrio diazotrophicus</name>
    <dbReference type="NCBI Taxonomy" id="685"/>
    <lineage>
        <taxon>Bacteria</taxon>
        <taxon>Pseudomonadati</taxon>
        <taxon>Pseudomonadota</taxon>
        <taxon>Gammaproteobacteria</taxon>
        <taxon>Vibrionales</taxon>
        <taxon>Vibrionaceae</taxon>
        <taxon>Vibrio</taxon>
    </lineage>
</organism>